<evidence type="ECO:0000256" key="2">
    <source>
        <dbReference type="ARBA" id="ARBA00022737"/>
    </source>
</evidence>
<feature type="domain" description="Cellulose synthase operon C C-terminal" evidence="4">
    <location>
        <begin position="1"/>
        <end position="53"/>
    </location>
</feature>
<keyword evidence="1" id="KW-0732">Signal</keyword>
<dbReference type="GO" id="GO:0030244">
    <property type="term" value="P:cellulose biosynthetic process"/>
    <property type="evidence" value="ECO:0007669"/>
    <property type="project" value="InterPro"/>
</dbReference>
<dbReference type="GO" id="GO:0019867">
    <property type="term" value="C:outer membrane"/>
    <property type="evidence" value="ECO:0007669"/>
    <property type="project" value="InterPro"/>
</dbReference>
<keyword evidence="3" id="KW-0802">TPR repeat</keyword>
<sequence length="61" mass="6661">MGFEVVDWVGGLAYSNDWNHIGWTLAASRRPISSSLLAFGGTKDPNTGTTWGRRACHRGEP</sequence>
<keyword evidence="2" id="KW-0677">Repeat</keyword>
<gene>
    <name evidence="5" type="primary">bcsC_3</name>
    <name evidence="5" type="ORF">NCTC12961_00150</name>
</gene>
<evidence type="ECO:0000256" key="3">
    <source>
        <dbReference type="ARBA" id="ARBA00022803"/>
    </source>
</evidence>
<dbReference type="AlphaFoldDB" id="A0A2X4U4R7"/>
<evidence type="ECO:0000313" key="5">
    <source>
        <dbReference type="EMBL" id="SQI29312.1"/>
    </source>
</evidence>
<dbReference type="Pfam" id="PF05420">
    <property type="entry name" value="BCSC_C"/>
    <property type="match status" value="1"/>
</dbReference>
<proteinExistence type="predicted"/>
<organism evidence="5 6">
    <name type="scientific">Serratia plymuthica</name>
    <dbReference type="NCBI Taxonomy" id="82996"/>
    <lineage>
        <taxon>Bacteria</taxon>
        <taxon>Pseudomonadati</taxon>
        <taxon>Pseudomonadota</taxon>
        <taxon>Gammaproteobacteria</taxon>
        <taxon>Enterobacterales</taxon>
        <taxon>Yersiniaceae</taxon>
        <taxon>Serratia</taxon>
    </lineage>
</organism>
<protein>
    <submittedName>
        <fullName evidence="5">Cellulose synthase operon protein C</fullName>
    </submittedName>
</protein>
<evidence type="ECO:0000259" key="4">
    <source>
        <dbReference type="Pfam" id="PF05420"/>
    </source>
</evidence>
<evidence type="ECO:0000256" key="1">
    <source>
        <dbReference type="ARBA" id="ARBA00022729"/>
    </source>
</evidence>
<evidence type="ECO:0000313" key="6">
    <source>
        <dbReference type="Proteomes" id="UP000248897"/>
    </source>
</evidence>
<dbReference type="InterPro" id="IPR008410">
    <property type="entry name" value="BCSC_C"/>
</dbReference>
<name>A0A2X4U4R7_SERPL</name>
<dbReference type="Proteomes" id="UP000248897">
    <property type="component" value="Chromosome 1"/>
</dbReference>
<accession>A0A2X4U4R7</accession>
<dbReference type="EMBL" id="LS483469">
    <property type="protein sequence ID" value="SQI29312.1"/>
    <property type="molecule type" value="Genomic_DNA"/>
</dbReference>
<reference evidence="5 6" key="1">
    <citation type="submission" date="2018-06" db="EMBL/GenBank/DDBJ databases">
        <authorList>
            <consortium name="Pathogen Informatics"/>
            <person name="Doyle S."/>
        </authorList>
    </citation>
    <scope>NUCLEOTIDE SEQUENCE [LARGE SCALE GENOMIC DNA]</scope>
    <source>
        <strain evidence="5 6">NCTC12961</strain>
    </source>
</reference>